<feature type="compositionally biased region" description="Low complexity" evidence="1">
    <location>
        <begin position="165"/>
        <end position="177"/>
    </location>
</feature>
<protein>
    <submittedName>
        <fullName evidence="2">Uncharacterized protein</fullName>
    </submittedName>
</protein>
<feature type="region of interest" description="Disordered" evidence="1">
    <location>
        <begin position="150"/>
        <end position="177"/>
    </location>
</feature>
<sequence length="1533" mass="172048">MLHAQNGTQADSLVLSPALKTMVEADDKSVYPPEYEQFFNIVQQNALGAEGKQEMLELAQILTEKRFTPRYDFKPLLQLLATAKEEKNFGTTQQVELLGLMKTLSAEKDKAGIQALFAQLQRFLAEDIFYQDRFVTVLFKNADFELKNNKAPESTGNEVWEASEAAPADANAQPQDNNPLTAPMPPMFEEFGPIMHIKKGDLYLANYYDTFAIRGIEAYYFFEQNRFSAQDGRVTWENVGVDANKRFARLRTYEFEPGQLQYTFENVLFMDTDKLSEPIQGELSLDFSVSRTELKTFPRFLSYYANNEINQVQSDKIRFVGGIYFQGNNFYSESKFKEPSTVYGTINGERKFRARGKHFEFNHKDSLLSSDRTELTLYHNGDSIVHPAVELKYNFKTDYLEAETKVKGFKTTPFRSSYYNMDMIGDEVQWDLNADSLNLMVNSARADVPLIIESKDFFSATRFNDMAEVFGFHPLIIANSMAEKYGDTFYVGQLLNDYQIQEALLKRSMEVLMANGMVKYDAELGEITLLEKGKHFKEASALSEAYDYDDLLIPSIIASAPNATISFKDSVMTVRGVEQFLVSDSLEVVITPTDGEIKLLKNRDIEFDGSLDAGNFQFNGTKFKFSYDSFLVNLANIDSIKLAVELSEGEREALSNQLVNTSGVLRINEIDNKSALRSIPQYPIFSSSESASVQFDKNTVLKGAYDSTIYFDVPPFELDSVADADPTKYAFQGTLYTNGILPDFKEDLRVMEDNSLGFVHAIPDSGYNLYKTGGRLFGELKLDNNGITTPGHIEYLSGNFLTENATLFLDSMVSEKGISASLEAATIDSTSFPSMNIEEYSMNWLAKSDSMLLENLSEARPFRIFDDQADLRGQLILRTSGLFGKGEMLMEGSTVLSDSIAFSTNSFESRNTTFTLKTEDSSKPILSSEDVRINYDLVAQKATVEPEVAGAAALEFPFAEFKTSIPSAEWDIQAKKIVMTKPEETPLEQSFFYSTNKVLDSLAFNATDAVYDINSKELTVKGIPHIQVADARITPQGDSLTILENSQIGTLTNAVIVLDSGNNYHRMFDAEIEILSRKRFRGKATYELINALQDTFAIQFDEFQFIESEKDKKPYTKASGTVAGSQGVKVSSGFIFEGKITMYAYRKALELDGAVKLDLASLSERNIWIEYKSDDDISEVIIPFDEALTKQGQPLNAGLHFDDKGEIYMSFITEKRNHFDDDFFVPKGGNLYFHTADSSYRIDNPNKLEDPSTYFAGSMFTYQEATQEVSFEGKLNFIGGPQGGNVQAAGKGTGNLDSATLKVNSMFALSFGLPVEGLAAMGQDLAKMGEELGVAKALDDRSELIYRVSEFIGDEATRKWDKSFQTVPAALPNVSQGQELLKDIVITDVELHWSKQNRAFYSKGKIGVSNVSNINLNMELDGFVEIRKTPDGDVFTVLLEMTDGTWYYFNYDGFVMGSFSSNDAYNATIMNANSGKNKVGSFRPFMNTQPEVMQWVMDFRKLYYGIDEPYRLLMASESNQTLKKKDTIEGDGF</sequence>
<keyword evidence="3" id="KW-1185">Reference proteome</keyword>
<gene>
    <name evidence="2" type="ORF">SAMN05216290_0415</name>
</gene>
<evidence type="ECO:0000313" key="3">
    <source>
        <dbReference type="Proteomes" id="UP000199437"/>
    </source>
</evidence>
<dbReference type="STRING" id="1267423.SAMN05216290_0415"/>
<reference evidence="3" key="1">
    <citation type="submission" date="2016-10" db="EMBL/GenBank/DDBJ databases">
        <authorList>
            <person name="Varghese N."/>
            <person name="Submissions S."/>
        </authorList>
    </citation>
    <scope>NUCLEOTIDE SEQUENCE [LARGE SCALE GENOMIC DNA]</scope>
    <source>
        <strain evidence="3">CGMCC 1.12402</strain>
    </source>
</reference>
<proteinExistence type="predicted"/>
<organism evidence="2 3">
    <name type="scientific">Roseivirga pacifica</name>
    <dbReference type="NCBI Taxonomy" id="1267423"/>
    <lineage>
        <taxon>Bacteria</taxon>
        <taxon>Pseudomonadati</taxon>
        <taxon>Bacteroidota</taxon>
        <taxon>Cytophagia</taxon>
        <taxon>Cytophagales</taxon>
        <taxon>Roseivirgaceae</taxon>
        <taxon>Roseivirga</taxon>
    </lineage>
</organism>
<accession>A0A1I0MHW7</accession>
<evidence type="ECO:0000256" key="1">
    <source>
        <dbReference type="SAM" id="MobiDB-lite"/>
    </source>
</evidence>
<dbReference type="Proteomes" id="UP000199437">
    <property type="component" value="Unassembled WGS sequence"/>
</dbReference>
<evidence type="ECO:0000313" key="2">
    <source>
        <dbReference type="EMBL" id="SEV87923.1"/>
    </source>
</evidence>
<name>A0A1I0MHW7_9BACT</name>
<dbReference type="EMBL" id="FOIR01000001">
    <property type="protein sequence ID" value="SEV87923.1"/>
    <property type="molecule type" value="Genomic_DNA"/>
</dbReference>